<reference evidence="6" key="1">
    <citation type="submission" date="2016-02" db="EMBL/GenBank/DDBJ databases">
        <authorList>
            <person name="Schultz-Johansen M."/>
            <person name="Glaring M.A."/>
            <person name="Bech P.K."/>
            <person name="Stougaard P."/>
        </authorList>
    </citation>
    <scope>NUCLEOTIDE SEQUENCE [LARGE SCALE GENOMIC DNA]</scope>
    <source>
        <strain evidence="6">S66</strain>
    </source>
</reference>
<evidence type="ECO:0000313" key="6">
    <source>
        <dbReference type="Proteomes" id="UP000070299"/>
    </source>
</evidence>
<dbReference type="GO" id="GO:0000976">
    <property type="term" value="F:transcription cis-regulatory region binding"/>
    <property type="evidence" value="ECO:0007669"/>
    <property type="project" value="TreeGrafter"/>
</dbReference>
<keyword evidence="1" id="KW-0805">Transcription regulation</keyword>
<evidence type="ECO:0000313" key="5">
    <source>
        <dbReference type="EMBL" id="KXI29237.1"/>
    </source>
</evidence>
<dbReference type="PROSITE" id="PS50932">
    <property type="entry name" value="HTH_LACI_2"/>
    <property type="match status" value="1"/>
</dbReference>
<dbReference type="SMART" id="SM00354">
    <property type="entry name" value="HTH_LACI"/>
    <property type="match status" value="1"/>
</dbReference>
<dbReference type="PROSITE" id="PS00356">
    <property type="entry name" value="HTH_LACI_1"/>
    <property type="match status" value="1"/>
</dbReference>
<protein>
    <submittedName>
        <fullName evidence="5">Transcriptional regulator</fullName>
    </submittedName>
</protein>
<dbReference type="InterPro" id="IPR028082">
    <property type="entry name" value="Peripla_BP_I"/>
</dbReference>
<dbReference type="InterPro" id="IPR010982">
    <property type="entry name" value="Lambda_DNA-bd_dom_sf"/>
</dbReference>
<dbReference type="SUPFAM" id="SSF53822">
    <property type="entry name" value="Periplasmic binding protein-like I"/>
    <property type="match status" value="1"/>
</dbReference>
<comment type="caution">
    <text evidence="5">The sequence shown here is derived from an EMBL/GenBank/DDBJ whole genome shotgun (WGS) entry which is preliminary data.</text>
</comment>
<evidence type="ECO:0000259" key="4">
    <source>
        <dbReference type="PROSITE" id="PS50932"/>
    </source>
</evidence>
<dbReference type="OrthoDB" id="9798934at2"/>
<dbReference type="Gene3D" id="1.10.260.40">
    <property type="entry name" value="lambda repressor-like DNA-binding domains"/>
    <property type="match status" value="1"/>
</dbReference>
<keyword evidence="3" id="KW-0804">Transcription</keyword>
<evidence type="ECO:0000256" key="1">
    <source>
        <dbReference type="ARBA" id="ARBA00023015"/>
    </source>
</evidence>
<dbReference type="CDD" id="cd06270">
    <property type="entry name" value="PBP1_GalS-like"/>
    <property type="match status" value="1"/>
</dbReference>
<dbReference type="PANTHER" id="PTHR30146">
    <property type="entry name" value="LACI-RELATED TRANSCRIPTIONAL REPRESSOR"/>
    <property type="match status" value="1"/>
</dbReference>
<dbReference type="Gene3D" id="3.40.50.2300">
    <property type="match status" value="2"/>
</dbReference>
<gene>
    <name evidence="5" type="ORF">AX660_13910</name>
</gene>
<dbReference type="GO" id="GO:0003700">
    <property type="term" value="F:DNA-binding transcription factor activity"/>
    <property type="evidence" value="ECO:0007669"/>
    <property type="project" value="TreeGrafter"/>
</dbReference>
<dbReference type="SUPFAM" id="SSF47413">
    <property type="entry name" value="lambda repressor-like DNA-binding domains"/>
    <property type="match status" value="1"/>
</dbReference>
<dbReference type="RefSeq" id="WP_068376407.1">
    <property type="nucleotide sequence ID" value="NZ_LSNE01000005.1"/>
</dbReference>
<dbReference type="AlphaFoldDB" id="A0A136A214"/>
<evidence type="ECO:0000256" key="3">
    <source>
        <dbReference type="ARBA" id="ARBA00023163"/>
    </source>
</evidence>
<dbReference type="InterPro" id="IPR046335">
    <property type="entry name" value="LacI/GalR-like_sensor"/>
</dbReference>
<name>A0A136A214_9ALTE</name>
<evidence type="ECO:0000256" key="2">
    <source>
        <dbReference type="ARBA" id="ARBA00023125"/>
    </source>
</evidence>
<dbReference type="Pfam" id="PF13377">
    <property type="entry name" value="Peripla_BP_3"/>
    <property type="match status" value="1"/>
</dbReference>
<accession>A0A136A214</accession>
<dbReference type="EMBL" id="LSNE01000005">
    <property type="protein sequence ID" value="KXI29237.1"/>
    <property type="molecule type" value="Genomic_DNA"/>
</dbReference>
<dbReference type="InterPro" id="IPR000843">
    <property type="entry name" value="HTH_LacI"/>
</dbReference>
<proteinExistence type="predicted"/>
<dbReference type="Pfam" id="PF00356">
    <property type="entry name" value="LacI"/>
    <property type="match status" value="1"/>
</dbReference>
<dbReference type="CDD" id="cd01392">
    <property type="entry name" value="HTH_LacI"/>
    <property type="match status" value="1"/>
</dbReference>
<sequence>MTTLKDIAKAAGVSHATVSRVVNNGPKVGPVLRDKIHKLIIEMGYRPNANARALVTNKSTTIGVVIPDVSDPFFATLANGIDKVSRQQNMQLLISTGSLSAESEREAINLLLERRCETIVIHSKKIADDELITLFKAHPHFVLIDRYIADIKDRCVWLDNNEGGKIAARHLLALKHRQFACITSTFDIDDPKLRLAGFVDELAKANITFDSKNLVSAEPTLQGGEIAAQTLLASGQDFSAIFVYNDAMAIGAISTLEDNGYSVPKDVSIIGFDDVLLARYSRPKLTTLQYPIDLMAQHAAQLALRNSQEPRIATNKLKFIPQLIKRESTSTYFK</sequence>
<organism evidence="5 6">
    <name type="scientific">Paraglaciecola hydrolytica</name>
    <dbReference type="NCBI Taxonomy" id="1799789"/>
    <lineage>
        <taxon>Bacteria</taxon>
        <taxon>Pseudomonadati</taxon>
        <taxon>Pseudomonadota</taxon>
        <taxon>Gammaproteobacteria</taxon>
        <taxon>Alteromonadales</taxon>
        <taxon>Alteromonadaceae</taxon>
        <taxon>Paraglaciecola</taxon>
    </lineage>
</organism>
<dbReference type="PANTHER" id="PTHR30146:SF109">
    <property type="entry name" value="HTH-TYPE TRANSCRIPTIONAL REGULATOR GALS"/>
    <property type="match status" value="1"/>
</dbReference>
<keyword evidence="6" id="KW-1185">Reference proteome</keyword>
<dbReference type="STRING" id="1799789.AX660_13910"/>
<dbReference type="Proteomes" id="UP000070299">
    <property type="component" value="Unassembled WGS sequence"/>
</dbReference>
<feature type="domain" description="HTH lacI-type" evidence="4">
    <location>
        <begin position="2"/>
        <end position="56"/>
    </location>
</feature>
<keyword evidence="2" id="KW-0238">DNA-binding</keyword>
<dbReference type="PRINTS" id="PR00036">
    <property type="entry name" value="HTHLACI"/>
</dbReference>